<feature type="non-terminal residue" evidence="1">
    <location>
        <position position="1"/>
    </location>
</feature>
<gene>
    <name evidence="1" type="ORF">LCGC14_2280270</name>
</gene>
<dbReference type="AlphaFoldDB" id="A0A0F9CU91"/>
<reference evidence="1" key="1">
    <citation type="journal article" date="2015" name="Nature">
        <title>Complex archaea that bridge the gap between prokaryotes and eukaryotes.</title>
        <authorList>
            <person name="Spang A."/>
            <person name="Saw J.H."/>
            <person name="Jorgensen S.L."/>
            <person name="Zaremba-Niedzwiedzka K."/>
            <person name="Martijn J."/>
            <person name="Lind A.E."/>
            <person name="van Eijk R."/>
            <person name="Schleper C."/>
            <person name="Guy L."/>
            <person name="Ettema T.J."/>
        </authorList>
    </citation>
    <scope>NUCLEOTIDE SEQUENCE</scope>
</reference>
<dbReference type="EMBL" id="LAZR01031708">
    <property type="protein sequence ID" value="KKL52953.1"/>
    <property type="molecule type" value="Genomic_DNA"/>
</dbReference>
<accession>A0A0F9CU91</accession>
<organism evidence="1">
    <name type="scientific">marine sediment metagenome</name>
    <dbReference type="NCBI Taxonomy" id="412755"/>
    <lineage>
        <taxon>unclassified sequences</taxon>
        <taxon>metagenomes</taxon>
        <taxon>ecological metagenomes</taxon>
    </lineage>
</organism>
<sequence>IAGGSDFHGLGKIDVQLGKPKVPLSAISDFGFRNLFASGMSPLWQKQETHIRHKEHKEHKEWSTNYTNCTKAAQMRDYGMFTPVSLPQPEMTW</sequence>
<protein>
    <submittedName>
        <fullName evidence="1">Uncharacterized protein</fullName>
    </submittedName>
</protein>
<proteinExistence type="predicted"/>
<evidence type="ECO:0000313" key="1">
    <source>
        <dbReference type="EMBL" id="KKL52953.1"/>
    </source>
</evidence>
<comment type="caution">
    <text evidence="1">The sequence shown here is derived from an EMBL/GenBank/DDBJ whole genome shotgun (WGS) entry which is preliminary data.</text>
</comment>
<name>A0A0F9CU91_9ZZZZ</name>